<keyword evidence="3 5" id="KW-1133">Transmembrane helix</keyword>
<evidence type="ECO:0000313" key="7">
    <source>
        <dbReference type="Proteomes" id="UP001500383"/>
    </source>
</evidence>
<evidence type="ECO:0000256" key="4">
    <source>
        <dbReference type="ARBA" id="ARBA00023136"/>
    </source>
</evidence>
<dbReference type="Pfam" id="PF01988">
    <property type="entry name" value="VIT1"/>
    <property type="match status" value="1"/>
</dbReference>
<comment type="subcellular location">
    <subcellularLocation>
        <location evidence="1">Endomembrane system</location>
        <topology evidence="1">Multi-pass membrane protein</topology>
    </subcellularLocation>
</comment>
<evidence type="ECO:0000256" key="5">
    <source>
        <dbReference type="SAM" id="Phobius"/>
    </source>
</evidence>
<organism evidence="6 7">
    <name type="scientific">Dietzia cercidiphylli</name>
    <dbReference type="NCBI Taxonomy" id="498199"/>
    <lineage>
        <taxon>Bacteria</taxon>
        <taxon>Bacillati</taxon>
        <taxon>Actinomycetota</taxon>
        <taxon>Actinomycetes</taxon>
        <taxon>Mycobacteriales</taxon>
        <taxon>Dietziaceae</taxon>
        <taxon>Dietzia</taxon>
    </lineage>
</organism>
<dbReference type="CDD" id="cd02432">
    <property type="entry name" value="Nodulin-21_like_1"/>
    <property type="match status" value="1"/>
</dbReference>
<evidence type="ECO:0000256" key="3">
    <source>
        <dbReference type="ARBA" id="ARBA00022989"/>
    </source>
</evidence>
<evidence type="ECO:0000313" key="6">
    <source>
        <dbReference type="EMBL" id="GAA1709425.1"/>
    </source>
</evidence>
<dbReference type="Proteomes" id="UP001500383">
    <property type="component" value="Unassembled WGS sequence"/>
</dbReference>
<keyword evidence="7" id="KW-1185">Reference proteome</keyword>
<feature type="transmembrane region" description="Helical" evidence="5">
    <location>
        <begin position="184"/>
        <end position="205"/>
    </location>
</feature>
<feature type="transmembrane region" description="Helical" evidence="5">
    <location>
        <begin position="157"/>
        <end position="178"/>
    </location>
</feature>
<evidence type="ECO:0000256" key="1">
    <source>
        <dbReference type="ARBA" id="ARBA00004127"/>
    </source>
</evidence>
<accession>A0ABN2IPZ4</accession>
<dbReference type="EMBL" id="BAAAQG010000008">
    <property type="protein sequence ID" value="GAA1709425.1"/>
    <property type="molecule type" value="Genomic_DNA"/>
</dbReference>
<feature type="transmembrane region" description="Helical" evidence="5">
    <location>
        <begin position="56"/>
        <end position="78"/>
    </location>
</feature>
<dbReference type="RefSeq" id="WP_017838261.1">
    <property type="nucleotide sequence ID" value="NZ_BAAAQG010000008.1"/>
</dbReference>
<proteinExistence type="predicted"/>
<comment type="caution">
    <text evidence="6">The sequence shown here is derived from an EMBL/GenBank/DDBJ whole genome shotgun (WGS) entry which is preliminary data.</text>
</comment>
<protein>
    <submittedName>
        <fullName evidence="6">VIT family protein</fullName>
    </submittedName>
</protein>
<feature type="transmembrane region" description="Helical" evidence="5">
    <location>
        <begin position="28"/>
        <end position="50"/>
    </location>
</feature>
<sequence length="240" mass="24551">MDTPRSTRHDAVEPHDASVGDRLNWLRAAVLGANDGLLSTAGLVMGVAAATTDRSALMVAGIAGLSAGAFSMAVGEYVSVSTQRDTERALISKEIGELDREPEAEFEELVGLYTAKGLSVDTARLVATELHAVDPLSAHLDAELGIDQEALTNPMHAAVSSAIAFTLGAIIPLLAILAPASLRVPTIAVLTMVGLALAGYVSARLGDADRGKAVRRLLLGGLAAMAATYGIGSILGTAVA</sequence>
<name>A0ABN2IPZ4_9ACTN</name>
<reference evidence="6 7" key="1">
    <citation type="journal article" date="2019" name="Int. J. Syst. Evol. Microbiol.">
        <title>The Global Catalogue of Microorganisms (GCM) 10K type strain sequencing project: providing services to taxonomists for standard genome sequencing and annotation.</title>
        <authorList>
            <consortium name="The Broad Institute Genomics Platform"/>
            <consortium name="The Broad Institute Genome Sequencing Center for Infectious Disease"/>
            <person name="Wu L."/>
            <person name="Ma J."/>
        </authorList>
    </citation>
    <scope>NUCLEOTIDE SEQUENCE [LARGE SCALE GENOMIC DNA]</scope>
    <source>
        <strain evidence="6 7">JCM 16002</strain>
    </source>
</reference>
<keyword evidence="2 5" id="KW-0812">Transmembrane</keyword>
<keyword evidence="4 5" id="KW-0472">Membrane</keyword>
<dbReference type="PANTHER" id="PTHR31851">
    <property type="entry name" value="FE(2+)/MN(2+) TRANSPORTER PCL1"/>
    <property type="match status" value="1"/>
</dbReference>
<feature type="transmembrane region" description="Helical" evidence="5">
    <location>
        <begin position="217"/>
        <end position="239"/>
    </location>
</feature>
<gene>
    <name evidence="6" type="ORF">GCM10009831_18810</name>
</gene>
<evidence type="ECO:0000256" key="2">
    <source>
        <dbReference type="ARBA" id="ARBA00022692"/>
    </source>
</evidence>
<dbReference type="InterPro" id="IPR008217">
    <property type="entry name" value="Ccc1_fam"/>
</dbReference>